<feature type="compositionally biased region" description="Basic and acidic residues" evidence="2">
    <location>
        <begin position="82"/>
        <end position="92"/>
    </location>
</feature>
<dbReference type="InterPro" id="IPR001878">
    <property type="entry name" value="Znf_CCHC"/>
</dbReference>
<dbReference type="PROSITE" id="PS50158">
    <property type="entry name" value="ZF_CCHC"/>
    <property type="match status" value="1"/>
</dbReference>
<dbReference type="GO" id="GO:0003676">
    <property type="term" value="F:nucleic acid binding"/>
    <property type="evidence" value="ECO:0007669"/>
    <property type="project" value="InterPro"/>
</dbReference>
<organism evidence="4 5">
    <name type="scientific">Ceratopteris richardii</name>
    <name type="common">Triangle waterfern</name>
    <dbReference type="NCBI Taxonomy" id="49495"/>
    <lineage>
        <taxon>Eukaryota</taxon>
        <taxon>Viridiplantae</taxon>
        <taxon>Streptophyta</taxon>
        <taxon>Embryophyta</taxon>
        <taxon>Tracheophyta</taxon>
        <taxon>Polypodiopsida</taxon>
        <taxon>Polypodiidae</taxon>
        <taxon>Polypodiales</taxon>
        <taxon>Pteridineae</taxon>
        <taxon>Pteridaceae</taxon>
        <taxon>Parkerioideae</taxon>
        <taxon>Ceratopteris</taxon>
    </lineage>
</organism>
<proteinExistence type="predicted"/>
<evidence type="ECO:0000259" key="3">
    <source>
        <dbReference type="PROSITE" id="PS50158"/>
    </source>
</evidence>
<gene>
    <name evidence="4" type="ORF">KP509_23G085600</name>
</gene>
<evidence type="ECO:0000313" key="5">
    <source>
        <dbReference type="Proteomes" id="UP000825935"/>
    </source>
</evidence>
<dbReference type="GO" id="GO:0008270">
    <property type="term" value="F:zinc ion binding"/>
    <property type="evidence" value="ECO:0007669"/>
    <property type="project" value="UniProtKB-KW"/>
</dbReference>
<feature type="compositionally biased region" description="Basic and acidic residues" evidence="2">
    <location>
        <begin position="119"/>
        <end position="139"/>
    </location>
</feature>
<feature type="region of interest" description="Disordered" evidence="2">
    <location>
        <begin position="49"/>
        <end position="139"/>
    </location>
</feature>
<dbReference type="Pfam" id="PF00098">
    <property type="entry name" value="zf-CCHC"/>
    <property type="match status" value="1"/>
</dbReference>
<feature type="domain" description="CCHC-type" evidence="3">
    <location>
        <begin position="96"/>
        <end position="110"/>
    </location>
</feature>
<evidence type="ECO:0000256" key="1">
    <source>
        <dbReference type="PROSITE-ProRule" id="PRU00047"/>
    </source>
</evidence>
<keyword evidence="1" id="KW-0479">Metal-binding</keyword>
<keyword evidence="1" id="KW-0863">Zinc-finger</keyword>
<evidence type="ECO:0000256" key="2">
    <source>
        <dbReference type="SAM" id="MobiDB-lite"/>
    </source>
</evidence>
<dbReference type="OrthoDB" id="418757at2759"/>
<comment type="caution">
    <text evidence="4">The sequence shown here is derived from an EMBL/GenBank/DDBJ whole genome shotgun (WGS) entry which is preliminary data.</text>
</comment>
<dbReference type="EMBL" id="CM035428">
    <property type="protein sequence ID" value="KAH7302750.1"/>
    <property type="molecule type" value="Genomic_DNA"/>
</dbReference>
<protein>
    <recommendedName>
        <fullName evidence="3">CCHC-type domain-containing protein</fullName>
    </recommendedName>
</protein>
<name>A0A8T2S1S8_CERRI</name>
<dbReference type="InterPro" id="IPR036875">
    <property type="entry name" value="Znf_CCHC_sf"/>
</dbReference>
<reference evidence="4 5" key="1">
    <citation type="submission" date="2021-08" db="EMBL/GenBank/DDBJ databases">
        <title>WGS assembly of Ceratopteris richardii.</title>
        <authorList>
            <person name="Marchant D.B."/>
            <person name="Chen G."/>
            <person name="Jenkins J."/>
            <person name="Shu S."/>
            <person name="Leebens-Mack J."/>
            <person name="Grimwood J."/>
            <person name="Schmutz J."/>
            <person name="Soltis P."/>
            <person name="Soltis D."/>
            <person name="Chen Z.-H."/>
        </authorList>
    </citation>
    <scope>NUCLEOTIDE SEQUENCE [LARGE SCALE GENOMIC DNA]</scope>
    <source>
        <strain evidence="4">Whitten #5841</strain>
        <tissue evidence="4">Leaf</tissue>
    </source>
</reference>
<dbReference type="SUPFAM" id="SSF57756">
    <property type="entry name" value="Retrovirus zinc finger-like domains"/>
    <property type="match status" value="1"/>
</dbReference>
<keyword evidence="5" id="KW-1185">Reference proteome</keyword>
<dbReference type="Gene3D" id="4.10.60.10">
    <property type="entry name" value="Zinc finger, CCHC-type"/>
    <property type="match status" value="1"/>
</dbReference>
<dbReference type="Proteomes" id="UP000825935">
    <property type="component" value="Chromosome 23"/>
</dbReference>
<dbReference type="OMA" id="RRNAECY"/>
<evidence type="ECO:0000313" key="4">
    <source>
        <dbReference type="EMBL" id="KAH7302750.1"/>
    </source>
</evidence>
<keyword evidence="1" id="KW-0862">Zinc</keyword>
<feature type="compositionally biased region" description="Basic residues" evidence="2">
    <location>
        <begin position="64"/>
        <end position="81"/>
    </location>
</feature>
<sequence>MPPFDDKLKTFMLMKLLDSWKTLVVSLSNNPNLTFDGVRGSILNEEIKRKASGEDGTSANMIRGRSKKKGSYSERGKRRSKERGSSSKKQDSDVTCYQCGRKGHKKPDCPFYKAKLERKKNVGDKRKDKKEDRTDGYDS</sequence>
<dbReference type="AlphaFoldDB" id="A0A8T2S1S8"/>
<accession>A0A8T2S1S8</accession>